<dbReference type="UniPathway" id="UPA00142">
    <property type="reaction ID" value="UER00209"/>
</dbReference>
<dbReference type="InterPro" id="IPR007370">
    <property type="entry name" value="Glu_cys_ligase"/>
</dbReference>
<dbReference type="PANTHER" id="PTHR38761:SF1">
    <property type="entry name" value="GLUTAMATE--CYSTEINE LIGASE"/>
    <property type="match status" value="1"/>
</dbReference>
<dbReference type="Proteomes" id="UP000265930">
    <property type="component" value="Unassembled WGS sequence"/>
</dbReference>
<keyword evidence="10" id="KW-0464">Manganese</keyword>
<dbReference type="GO" id="GO:0004357">
    <property type="term" value="F:glutamate-cysteine ligase activity"/>
    <property type="evidence" value="ECO:0007669"/>
    <property type="project" value="UniProtKB-UniRule"/>
</dbReference>
<feature type="domain" description="ATP-grasp" evidence="14">
    <location>
        <begin position="523"/>
        <end position="777"/>
    </location>
</feature>
<dbReference type="InterPro" id="IPR006334">
    <property type="entry name" value="Glut_cys_ligase"/>
</dbReference>
<sequence length="779" mass="89689">MLGKLKELFSPQELLKGNFGIERESLRVNDKGELSLISHPSVFGDKIENGYITTDFAESQIEVITPPFKNIEETYNFTNALYDIVAMEIGDEYLWPQSMPGIVPDDDKIRIAEYGENNKGKQARLYRQSLIEKYGGKKQLICGIHYNFSFSDDMITKLFNNKKHIHFLGDSGCCNQDVDYKEFKNKIYLRVTRNYLRYRWLLIYLLGASGVVDKSYIKTCVNSSKEIAQDSFSNEGALSYRNSECGYKNKIDLFPNYNSVDEYINSLKGFINDKLIDSYKELYSCVRLKPKNVDKFFDSLKNDGIQYLEYRSIDINPFEKGGISLNDLYFLQLFNLFLLINDESDYAKWQEEGNENQNIISKFGQKELMLKKDGQLITKEAFGLEILNKIKCINEELNLDKEEIINNMIEKIKDHKLTYAYKIEKKVKEEGYIRAHINIAKVYKKSSYSNRFKLEGFEDLELSTQILLKESIKRGITVEVLDRVENFISLTRNNKVEYIKQATKTSKDNYVTVLIMENKSVTKKVLADNNINVPKGIESNSINEAKNVIKNFIGVPIVIKPKSTNFGLGISIFKEGADSESIEKALEIAFNHDNTILIEEFIKGKEYRFLVIDDEVVGILHRVPANVKGDGVRSITELVEIKNQDPLRGYHYVTPLEKIILDENAKLFLKQQNKDFNYIPQKDEVIYLRENSNISTGGDSIDYTDDIPDKFKKIAIEAARAVNARICGVDMMLEDYCNENSNYAIIELNFNPAIHIHCYPYKGVERNIGVEVLKVLELI</sequence>
<dbReference type="EC" id="6.3.2.2" evidence="13"/>
<organism evidence="15 16">
    <name type="scientific">Clostridium chromiireducens</name>
    <dbReference type="NCBI Taxonomy" id="225345"/>
    <lineage>
        <taxon>Bacteria</taxon>
        <taxon>Bacillati</taxon>
        <taxon>Bacillota</taxon>
        <taxon>Clostridia</taxon>
        <taxon>Eubacteriales</taxon>
        <taxon>Clostridiaceae</taxon>
        <taxon>Clostridium</taxon>
    </lineage>
</organism>
<accession>A0A399IN80</accession>
<dbReference type="NCBIfam" id="NF002688">
    <property type="entry name" value="PRK02471.1"/>
    <property type="match status" value="1"/>
</dbReference>
<reference evidence="15 16" key="1">
    <citation type="submission" date="2018-08" db="EMBL/GenBank/DDBJ databases">
        <title>Genome of Clostridium chromiireducens C1, DSM12136.</title>
        <authorList>
            <person name="Xing M."/>
            <person name="Wei Y."/>
            <person name="Ang E.L."/>
            <person name="Zhao H."/>
            <person name="Zhang Y."/>
        </authorList>
    </citation>
    <scope>NUCLEOTIDE SEQUENCE [LARGE SCALE GENOMIC DNA]</scope>
    <source>
        <strain evidence="15 16">C1</strain>
    </source>
</reference>
<comment type="pathway">
    <text evidence="3 13">Sulfur metabolism; glutathione biosynthesis; glutathione from L-cysteine and L-glutamate: step 1/2.</text>
</comment>
<dbReference type="HAMAP" id="MF_00782">
    <property type="entry name" value="Glut_biosynth"/>
    <property type="match status" value="1"/>
</dbReference>
<dbReference type="GO" id="GO:0046872">
    <property type="term" value="F:metal ion binding"/>
    <property type="evidence" value="ECO:0007669"/>
    <property type="project" value="UniProtKB-KW"/>
</dbReference>
<evidence type="ECO:0000256" key="10">
    <source>
        <dbReference type="ARBA" id="ARBA00023211"/>
    </source>
</evidence>
<dbReference type="Gene3D" id="3.30.470.20">
    <property type="entry name" value="ATP-grasp fold, B domain"/>
    <property type="match status" value="2"/>
</dbReference>
<dbReference type="Pfam" id="PF08443">
    <property type="entry name" value="RimK"/>
    <property type="match status" value="2"/>
</dbReference>
<comment type="similarity">
    <text evidence="13">In the N-terminal section; belongs to the glutamate--cysteine ligase type 1 family. Type 2 subfamily.</text>
</comment>
<evidence type="ECO:0000256" key="1">
    <source>
        <dbReference type="ARBA" id="ARBA00001936"/>
    </source>
</evidence>
<dbReference type="InterPro" id="IPR011761">
    <property type="entry name" value="ATP-grasp"/>
</dbReference>
<dbReference type="PANTHER" id="PTHR38761">
    <property type="entry name" value="GLUTAMATE--CYSTEINE LIGASE"/>
    <property type="match status" value="1"/>
</dbReference>
<dbReference type="InterPro" id="IPR013651">
    <property type="entry name" value="ATP-grasp_RimK-type"/>
</dbReference>
<evidence type="ECO:0000256" key="12">
    <source>
        <dbReference type="ARBA" id="ARBA00048819"/>
    </source>
</evidence>
<comment type="catalytic activity">
    <reaction evidence="13">
        <text>gamma-L-glutamyl-L-cysteine + glycine + ATP = glutathione + ADP + phosphate + H(+)</text>
        <dbReference type="Rhea" id="RHEA:13557"/>
        <dbReference type="ChEBI" id="CHEBI:15378"/>
        <dbReference type="ChEBI" id="CHEBI:30616"/>
        <dbReference type="ChEBI" id="CHEBI:43474"/>
        <dbReference type="ChEBI" id="CHEBI:57305"/>
        <dbReference type="ChEBI" id="CHEBI:57925"/>
        <dbReference type="ChEBI" id="CHEBI:58173"/>
        <dbReference type="ChEBI" id="CHEBI:456216"/>
        <dbReference type="EC" id="6.3.2.3"/>
    </reaction>
</comment>
<dbReference type="GO" id="GO:0005524">
    <property type="term" value="F:ATP binding"/>
    <property type="evidence" value="ECO:0007669"/>
    <property type="project" value="UniProtKB-UniRule"/>
</dbReference>
<evidence type="ECO:0000256" key="11">
    <source>
        <dbReference type="ARBA" id="ARBA00023268"/>
    </source>
</evidence>
<dbReference type="NCBIfam" id="TIGR01435">
    <property type="entry name" value="glu_cys_lig_rel"/>
    <property type="match status" value="1"/>
</dbReference>
<keyword evidence="7 13" id="KW-0547">Nucleotide-binding</keyword>
<comment type="pathway">
    <text evidence="13">Sulfur metabolism; glutathione biosynthesis; glutathione from L-cysteine and L-glutamate: step 2/2.</text>
</comment>
<evidence type="ECO:0000256" key="4">
    <source>
        <dbReference type="ARBA" id="ARBA00022598"/>
    </source>
</evidence>
<dbReference type="InterPro" id="IPR006335">
    <property type="entry name" value="Glut_biosynth"/>
</dbReference>
<comment type="subunit">
    <text evidence="13">Monomer.</text>
</comment>
<dbReference type="PROSITE" id="PS50975">
    <property type="entry name" value="ATP_GRASP"/>
    <property type="match status" value="1"/>
</dbReference>
<keyword evidence="11 13" id="KW-0511">Multifunctional enzyme</keyword>
<evidence type="ECO:0000313" key="15">
    <source>
        <dbReference type="EMBL" id="RII34493.1"/>
    </source>
</evidence>
<evidence type="ECO:0000256" key="6">
    <source>
        <dbReference type="ARBA" id="ARBA00022723"/>
    </source>
</evidence>
<keyword evidence="9" id="KW-0460">Magnesium</keyword>
<evidence type="ECO:0000259" key="14">
    <source>
        <dbReference type="PROSITE" id="PS50975"/>
    </source>
</evidence>
<evidence type="ECO:0000313" key="16">
    <source>
        <dbReference type="Proteomes" id="UP000265930"/>
    </source>
</evidence>
<protein>
    <recommendedName>
        <fullName evidence="13">Glutathione biosynthesis bifunctional protein GshAB</fullName>
    </recommendedName>
    <alternativeName>
        <fullName evidence="13">Gamma-GCS-GS</fullName>
        <shortName evidence="13">GCS-GS</shortName>
    </alternativeName>
    <domain>
        <recommendedName>
            <fullName evidence="13">Glutamate--cysteine ligase</fullName>
            <ecNumber evidence="13">6.3.2.2</ecNumber>
        </recommendedName>
        <alternativeName>
            <fullName evidence="13">Gamma-ECS</fullName>
            <shortName evidence="13">GCS</shortName>
        </alternativeName>
        <alternativeName>
            <fullName evidence="13">Gamma-glutamylcysteine synthetase</fullName>
        </alternativeName>
    </domain>
    <domain>
        <recommendedName>
            <fullName evidence="13">Glutathione synthetase</fullName>
            <ecNumber evidence="13">6.3.2.3</ecNumber>
        </recommendedName>
        <alternativeName>
            <fullName evidence="13">GSH synthetase</fullName>
            <shortName evidence="13">GS</shortName>
            <shortName evidence="13">GSH-S</shortName>
            <shortName evidence="13">GSHase</shortName>
        </alternativeName>
        <alternativeName>
            <fullName evidence="13">Glutathione synthase</fullName>
        </alternativeName>
    </domain>
</protein>
<comment type="function">
    <text evidence="13">Synthesizes glutathione from L-glutamate and L-cysteine via gamma-L-glutamyl-L-cysteine.</text>
</comment>
<evidence type="ECO:0000256" key="2">
    <source>
        <dbReference type="ARBA" id="ARBA00001946"/>
    </source>
</evidence>
<evidence type="ECO:0000256" key="13">
    <source>
        <dbReference type="HAMAP-Rule" id="MF_00782"/>
    </source>
</evidence>
<dbReference type="GO" id="GO:0004363">
    <property type="term" value="F:glutathione synthase activity"/>
    <property type="evidence" value="ECO:0007669"/>
    <property type="project" value="UniProtKB-UniRule"/>
</dbReference>
<dbReference type="GO" id="GO:0005829">
    <property type="term" value="C:cytosol"/>
    <property type="evidence" value="ECO:0007669"/>
    <property type="project" value="TreeGrafter"/>
</dbReference>
<proteinExistence type="inferred from homology"/>
<feature type="region of interest" description="Glutamate--cysteine ligase" evidence="13">
    <location>
        <begin position="1"/>
        <end position="361"/>
    </location>
</feature>
<dbReference type="InterPro" id="IPR014746">
    <property type="entry name" value="Gln_synth/guanido_kin_cat_dom"/>
</dbReference>
<dbReference type="SUPFAM" id="SSF56059">
    <property type="entry name" value="Glutathione synthetase ATP-binding domain-like"/>
    <property type="match status" value="1"/>
</dbReference>
<comment type="catalytic activity">
    <reaction evidence="12 13">
        <text>L-cysteine + L-glutamate + ATP = gamma-L-glutamyl-L-cysteine + ADP + phosphate + H(+)</text>
        <dbReference type="Rhea" id="RHEA:13285"/>
        <dbReference type="ChEBI" id="CHEBI:15378"/>
        <dbReference type="ChEBI" id="CHEBI:29985"/>
        <dbReference type="ChEBI" id="CHEBI:30616"/>
        <dbReference type="ChEBI" id="CHEBI:35235"/>
        <dbReference type="ChEBI" id="CHEBI:43474"/>
        <dbReference type="ChEBI" id="CHEBI:58173"/>
        <dbReference type="ChEBI" id="CHEBI:456216"/>
        <dbReference type="EC" id="6.3.2.2"/>
    </reaction>
</comment>
<dbReference type="Pfam" id="PF18419">
    <property type="entry name" value="ATP-grasp_6"/>
    <property type="match status" value="1"/>
</dbReference>
<gene>
    <name evidence="15" type="primary">gshB</name>
    <name evidence="13" type="synonym">gshAB</name>
    <name evidence="13" type="synonym">gshF</name>
    <name evidence="15" type="ORF">D2A34_15245</name>
</gene>
<keyword evidence="8 13" id="KW-0067">ATP-binding</keyword>
<dbReference type="InterPro" id="IPR013815">
    <property type="entry name" value="ATP_grasp_subdomain_1"/>
</dbReference>
<dbReference type="Gene3D" id="3.30.1490.20">
    <property type="entry name" value="ATP-grasp fold, A domain"/>
    <property type="match status" value="1"/>
</dbReference>
<dbReference type="AlphaFoldDB" id="A0A399IN80"/>
<evidence type="ECO:0000256" key="8">
    <source>
        <dbReference type="ARBA" id="ARBA00022840"/>
    </source>
</evidence>
<evidence type="ECO:0000256" key="9">
    <source>
        <dbReference type="ARBA" id="ARBA00022842"/>
    </source>
</evidence>
<name>A0A399IN80_9CLOT</name>
<dbReference type="SUPFAM" id="SSF55931">
    <property type="entry name" value="Glutamine synthetase/guanido kinase"/>
    <property type="match status" value="1"/>
</dbReference>
<dbReference type="RefSeq" id="WP_119367201.1">
    <property type="nucleotide sequence ID" value="NZ_QXDJ01000003.1"/>
</dbReference>
<evidence type="ECO:0000256" key="3">
    <source>
        <dbReference type="ARBA" id="ARBA00005006"/>
    </source>
</evidence>
<comment type="cofactor">
    <cofactor evidence="1">
        <name>Mn(2+)</name>
        <dbReference type="ChEBI" id="CHEBI:29035"/>
    </cofactor>
</comment>
<dbReference type="EC" id="6.3.2.3" evidence="13"/>
<dbReference type="Pfam" id="PF04262">
    <property type="entry name" value="Glu_cys_ligase"/>
    <property type="match status" value="1"/>
</dbReference>
<comment type="cofactor">
    <cofactor evidence="2">
        <name>Mg(2+)</name>
        <dbReference type="ChEBI" id="CHEBI:18420"/>
    </cofactor>
</comment>
<keyword evidence="6" id="KW-0479">Metal-binding</keyword>
<keyword evidence="4 13" id="KW-0436">Ligase</keyword>
<evidence type="ECO:0000256" key="7">
    <source>
        <dbReference type="ARBA" id="ARBA00022741"/>
    </source>
</evidence>
<evidence type="ECO:0000256" key="5">
    <source>
        <dbReference type="ARBA" id="ARBA00022684"/>
    </source>
</evidence>
<dbReference type="EMBL" id="QXDJ01000003">
    <property type="protein sequence ID" value="RII34493.1"/>
    <property type="molecule type" value="Genomic_DNA"/>
</dbReference>
<comment type="caution">
    <text evidence="15">The sequence shown here is derived from an EMBL/GenBank/DDBJ whole genome shotgun (WGS) entry which is preliminary data.</text>
</comment>
<keyword evidence="5 13" id="KW-0317">Glutathione biosynthesis</keyword>
<dbReference type="InterPro" id="IPR040657">
    <property type="entry name" value="GshAB_ATP-grasp"/>
</dbReference>
<dbReference type="Gene3D" id="3.30.590.20">
    <property type="match status" value="1"/>
</dbReference>